<protein>
    <recommendedName>
        <fullName evidence="3">DUF1330 domain-containing protein</fullName>
    </recommendedName>
</protein>
<proteinExistence type="predicted"/>
<evidence type="ECO:0008006" key="3">
    <source>
        <dbReference type="Google" id="ProtNLM"/>
    </source>
</evidence>
<evidence type="ECO:0000313" key="1">
    <source>
        <dbReference type="EMBL" id="MCD2421549.1"/>
    </source>
</evidence>
<name>A0ABS8PLD0_9BACT</name>
<comment type="caution">
    <text evidence="1">The sequence shown here is derived from an EMBL/GenBank/DDBJ whole genome shotgun (WGS) entry which is preliminary data.</text>
</comment>
<dbReference type="EMBL" id="JAJNEC010000003">
    <property type="protein sequence ID" value="MCD2421549.1"/>
    <property type="molecule type" value="Genomic_DNA"/>
</dbReference>
<dbReference type="RefSeq" id="WP_231002454.1">
    <property type="nucleotide sequence ID" value="NZ_JAJNEC010000003.1"/>
</dbReference>
<gene>
    <name evidence="1" type="ORF">LQ567_02170</name>
</gene>
<evidence type="ECO:0000313" key="2">
    <source>
        <dbReference type="Proteomes" id="UP001199816"/>
    </source>
</evidence>
<organism evidence="1 2">
    <name type="scientific">Niabella pedocola</name>
    <dbReference type="NCBI Taxonomy" id="1752077"/>
    <lineage>
        <taxon>Bacteria</taxon>
        <taxon>Pseudomonadati</taxon>
        <taxon>Bacteroidota</taxon>
        <taxon>Chitinophagia</taxon>
        <taxon>Chitinophagales</taxon>
        <taxon>Chitinophagaceae</taxon>
        <taxon>Niabella</taxon>
    </lineage>
</organism>
<sequence length="95" mass="10956">MIKAYLQISMHIDKGNREYAAAVYRRYRAPFLETVRGAVFKELLVHEAGVQVLHGFETHDAAQEYLLSSLFNNEVVPALEPYLQHHPDIRVYTVV</sequence>
<accession>A0ABS8PLD0</accession>
<reference evidence="1 2" key="1">
    <citation type="submission" date="2021-11" db="EMBL/GenBank/DDBJ databases">
        <title>Genomic of Niabella pedocola.</title>
        <authorList>
            <person name="Wu T."/>
        </authorList>
    </citation>
    <scope>NUCLEOTIDE SEQUENCE [LARGE SCALE GENOMIC DNA]</scope>
    <source>
        <strain evidence="1 2">JCM 31011</strain>
    </source>
</reference>
<dbReference type="Proteomes" id="UP001199816">
    <property type="component" value="Unassembled WGS sequence"/>
</dbReference>
<keyword evidence="2" id="KW-1185">Reference proteome</keyword>